<organism evidence="7 8">
    <name type="scientific">Streptomyces benahoarensis</name>
    <dbReference type="NCBI Taxonomy" id="2595054"/>
    <lineage>
        <taxon>Bacteria</taxon>
        <taxon>Bacillati</taxon>
        <taxon>Actinomycetota</taxon>
        <taxon>Actinomycetes</taxon>
        <taxon>Kitasatosporales</taxon>
        <taxon>Streptomycetaceae</taxon>
        <taxon>Streptomyces</taxon>
    </lineage>
</organism>
<comment type="similarity">
    <text evidence="2">Belongs to the TMEM86 family.</text>
</comment>
<feature type="transmembrane region" description="Helical" evidence="6">
    <location>
        <begin position="126"/>
        <end position="147"/>
    </location>
</feature>
<evidence type="ECO:0000256" key="3">
    <source>
        <dbReference type="ARBA" id="ARBA00022692"/>
    </source>
</evidence>
<proteinExistence type="inferred from homology"/>
<feature type="transmembrane region" description="Helical" evidence="6">
    <location>
        <begin position="93"/>
        <end position="114"/>
    </location>
</feature>
<accession>A0A553Z355</accession>
<evidence type="ECO:0000256" key="2">
    <source>
        <dbReference type="ARBA" id="ARBA00007375"/>
    </source>
</evidence>
<evidence type="ECO:0000256" key="4">
    <source>
        <dbReference type="ARBA" id="ARBA00022989"/>
    </source>
</evidence>
<dbReference type="AlphaFoldDB" id="A0A553Z355"/>
<dbReference type="InterPro" id="IPR012506">
    <property type="entry name" value="TMEM86B-like"/>
</dbReference>
<keyword evidence="4 6" id="KW-1133">Transmembrane helix</keyword>
<dbReference type="PANTHER" id="PTHR31885:SF6">
    <property type="entry name" value="GH04784P"/>
    <property type="match status" value="1"/>
</dbReference>
<evidence type="ECO:0000256" key="5">
    <source>
        <dbReference type="ARBA" id="ARBA00023136"/>
    </source>
</evidence>
<dbReference type="GO" id="GO:0016787">
    <property type="term" value="F:hydrolase activity"/>
    <property type="evidence" value="ECO:0007669"/>
    <property type="project" value="TreeGrafter"/>
</dbReference>
<protein>
    <submittedName>
        <fullName evidence="7">Lysoplasmalogenase</fullName>
    </submittedName>
</protein>
<comment type="subcellular location">
    <subcellularLocation>
        <location evidence="1">Membrane</location>
        <topology evidence="1">Multi-pass membrane protein</topology>
    </subcellularLocation>
</comment>
<keyword evidence="8" id="KW-1185">Reference proteome</keyword>
<comment type="caution">
    <text evidence="7">The sequence shown here is derived from an EMBL/GenBank/DDBJ whole genome shotgun (WGS) entry which is preliminary data.</text>
</comment>
<feature type="transmembrane region" description="Helical" evidence="6">
    <location>
        <begin position="203"/>
        <end position="223"/>
    </location>
</feature>
<reference evidence="7 8" key="1">
    <citation type="submission" date="2019-07" db="EMBL/GenBank/DDBJ databases">
        <title>Draft genome for Streptomyces benahoarensis MZ03-48.</title>
        <authorList>
            <person name="Gonzalez-Pimentel J.L."/>
        </authorList>
    </citation>
    <scope>NUCLEOTIDE SEQUENCE [LARGE SCALE GENOMIC DNA]</scope>
    <source>
        <strain evidence="7 8">MZ03-48</strain>
    </source>
</reference>
<sequence length="242" mass="24174">MSPTRPRPRAARALLAGFAVLVAVHLVALLVRTAAGSGSGAGALAHAAVLATKPALMPVLAGYALARGGPPLMAGALLLGCCGDTLLQIGGDLLFLLGMAAFAAGHVCYLVLFARHGTAPTRARTAAAAGAYALACATLVVLLWPGLPVDLRGPVAGYSLLLTGMAFGALRAGALAAVGGLLFLLSDSLIATGIAAWPQAPAPHFWVMLTYVAAQLALTLGLLRTAGRTVPAASAAPHPVRV</sequence>
<dbReference type="Pfam" id="PF07947">
    <property type="entry name" value="YhhN"/>
    <property type="match status" value="1"/>
</dbReference>
<dbReference type="OrthoDB" id="4227931at2"/>
<dbReference type="Proteomes" id="UP000320888">
    <property type="component" value="Unassembled WGS sequence"/>
</dbReference>
<keyword evidence="5 6" id="KW-0472">Membrane</keyword>
<name>A0A553Z355_9ACTN</name>
<evidence type="ECO:0000313" key="8">
    <source>
        <dbReference type="Proteomes" id="UP000320888"/>
    </source>
</evidence>
<dbReference type="EMBL" id="VKLS01000296">
    <property type="protein sequence ID" value="TSB35834.1"/>
    <property type="molecule type" value="Genomic_DNA"/>
</dbReference>
<evidence type="ECO:0000313" key="7">
    <source>
        <dbReference type="EMBL" id="TSB35834.1"/>
    </source>
</evidence>
<dbReference type="RefSeq" id="WP_143943801.1">
    <property type="nucleotide sequence ID" value="NZ_VKLS01000296.1"/>
</dbReference>
<dbReference type="GO" id="GO:0016020">
    <property type="term" value="C:membrane"/>
    <property type="evidence" value="ECO:0007669"/>
    <property type="project" value="UniProtKB-SubCell"/>
</dbReference>
<dbReference type="PANTHER" id="PTHR31885">
    <property type="entry name" value="GH04784P"/>
    <property type="match status" value="1"/>
</dbReference>
<keyword evidence="3 6" id="KW-0812">Transmembrane</keyword>
<evidence type="ECO:0000256" key="6">
    <source>
        <dbReference type="SAM" id="Phobius"/>
    </source>
</evidence>
<gene>
    <name evidence="7" type="ORF">FNZ23_20575</name>
</gene>
<evidence type="ECO:0000256" key="1">
    <source>
        <dbReference type="ARBA" id="ARBA00004141"/>
    </source>
</evidence>